<dbReference type="Proteomes" id="UP000245956">
    <property type="component" value="Unassembled WGS sequence"/>
</dbReference>
<name>A0A2U3ELN1_PURLI</name>
<comment type="caution">
    <text evidence="2">The sequence shown here is derived from an EMBL/GenBank/DDBJ whole genome shotgun (WGS) entry which is preliminary data.</text>
</comment>
<evidence type="ECO:0000256" key="1">
    <source>
        <dbReference type="SAM" id="MobiDB-lite"/>
    </source>
</evidence>
<dbReference type="AlphaFoldDB" id="A0A2U3ELN1"/>
<feature type="region of interest" description="Disordered" evidence="1">
    <location>
        <begin position="1"/>
        <end position="142"/>
    </location>
</feature>
<evidence type="ECO:0000313" key="2">
    <source>
        <dbReference type="EMBL" id="PWI75427.1"/>
    </source>
</evidence>
<gene>
    <name evidence="2" type="ORF">PCL_06085</name>
</gene>
<protein>
    <submittedName>
        <fullName evidence="2">Uncharacterized protein</fullName>
    </submittedName>
</protein>
<dbReference type="EMBL" id="LCWV01000002">
    <property type="protein sequence ID" value="PWI75427.1"/>
    <property type="molecule type" value="Genomic_DNA"/>
</dbReference>
<feature type="compositionally biased region" description="Basic and acidic residues" evidence="1">
    <location>
        <begin position="14"/>
        <end position="27"/>
    </location>
</feature>
<organism evidence="2 3">
    <name type="scientific">Purpureocillium lilacinum</name>
    <name type="common">Paecilomyces lilacinus</name>
    <dbReference type="NCBI Taxonomy" id="33203"/>
    <lineage>
        <taxon>Eukaryota</taxon>
        <taxon>Fungi</taxon>
        <taxon>Dikarya</taxon>
        <taxon>Ascomycota</taxon>
        <taxon>Pezizomycotina</taxon>
        <taxon>Sordariomycetes</taxon>
        <taxon>Hypocreomycetidae</taxon>
        <taxon>Hypocreales</taxon>
        <taxon>Ophiocordycipitaceae</taxon>
        <taxon>Purpureocillium</taxon>
    </lineage>
</organism>
<sequence>MYRYQGGALPSGRPEGDLHHEGSREYRGTLPPQLAARQPEFPAPANSSPRDQNPQAATTTLTLPCHPGLGAIQPSPARPQPSASARAMDARIERRVPSLSSTTTTYPHPRRTAPAHRSLPAPPLLDGGATPGSPSLDTPAAAQHLTACRRRSTAWAGRLALAQTGNRPVTVWRLDAVREAAMIRAGPAARCAPCEALPSARLVYVRSSAALPASVGGGTRRTGHECDIIGRPFIGHFIVRPSVAQSPPSLRASTDCYLGGYHRPTIGCPSIQSTYIHLIHGHTWHTSVPPAVHGINISRETQVMQDPPCREA</sequence>
<feature type="compositionally biased region" description="Polar residues" evidence="1">
    <location>
        <begin position="45"/>
        <end position="62"/>
    </location>
</feature>
<reference evidence="2 3" key="1">
    <citation type="journal article" date="2016" name="Front. Microbiol.">
        <title>Genome and transcriptome sequences reveal the specific parasitism of the nematophagous Purpureocillium lilacinum 36-1.</title>
        <authorList>
            <person name="Xie J."/>
            <person name="Li S."/>
            <person name="Mo C."/>
            <person name="Xiao X."/>
            <person name="Peng D."/>
            <person name="Wang G."/>
            <person name="Xiao Y."/>
        </authorList>
    </citation>
    <scope>NUCLEOTIDE SEQUENCE [LARGE SCALE GENOMIC DNA]</scope>
    <source>
        <strain evidence="2 3">36-1</strain>
    </source>
</reference>
<accession>A0A2U3ELN1</accession>
<evidence type="ECO:0000313" key="3">
    <source>
        <dbReference type="Proteomes" id="UP000245956"/>
    </source>
</evidence>
<proteinExistence type="predicted"/>